<reference evidence="1" key="1">
    <citation type="submission" date="2017-12" db="EMBL/GenBank/DDBJ databases">
        <title>Gene loss provides genomic basis for host adaptation in cereal stripe rust fungi.</title>
        <authorList>
            <person name="Xia C."/>
        </authorList>
    </citation>
    <scope>NUCLEOTIDE SEQUENCE [LARGE SCALE GENOMIC DNA]</scope>
    <source>
        <strain evidence="1">93-210</strain>
    </source>
</reference>
<sequence length="105" mass="11615">MTQSPVIVELPNLDPILYLKVLTMYATYNDGGRRVKSTLIKLRGTLAGLSLLDDGPLQQLANFKSPKTGSSMLKLRLVDFSDCSGYTCEELSKQFYRLACKAHGV</sequence>
<name>A0A2S4W859_9BASI</name>
<proteinExistence type="predicted"/>
<comment type="caution">
    <text evidence="1">The sequence shown here is derived from an EMBL/GenBank/DDBJ whole genome shotgun (WGS) entry which is preliminary data.</text>
</comment>
<dbReference type="EMBL" id="PKSL01000001">
    <property type="protein sequence ID" value="POW17936.1"/>
    <property type="molecule type" value="Genomic_DNA"/>
</dbReference>
<dbReference type="AlphaFoldDB" id="A0A2S4W859"/>
<evidence type="ECO:0000313" key="1">
    <source>
        <dbReference type="EMBL" id="POW17936.1"/>
    </source>
</evidence>
<keyword evidence="2" id="KW-1185">Reference proteome</keyword>
<gene>
    <name evidence="1" type="ORF">PSTT_00132</name>
</gene>
<dbReference type="Proteomes" id="UP000239156">
    <property type="component" value="Unassembled WGS sequence"/>
</dbReference>
<evidence type="ECO:0000313" key="2">
    <source>
        <dbReference type="Proteomes" id="UP000239156"/>
    </source>
</evidence>
<dbReference type="VEuPathDB" id="FungiDB:PSHT_01430"/>
<accession>A0A2S4W859</accession>
<organism evidence="1 2">
    <name type="scientific">Puccinia striiformis</name>
    <dbReference type="NCBI Taxonomy" id="27350"/>
    <lineage>
        <taxon>Eukaryota</taxon>
        <taxon>Fungi</taxon>
        <taxon>Dikarya</taxon>
        <taxon>Basidiomycota</taxon>
        <taxon>Pucciniomycotina</taxon>
        <taxon>Pucciniomycetes</taxon>
        <taxon>Pucciniales</taxon>
        <taxon>Pucciniaceae</taxon>
        <taxon>Puccinia</taxon>
    </lineage>
</organism>
<protein>
    <submittedName>
        <fullName evidence="1">Uncharacterized protein</fullName>
    </submittedName>
</protein>
<dbReference type="VEuPathDB" id="FungiDB:PSTT_00132"/>